<name>A0A914YKS4_9BILA</name>
<protein>
    <submittedName>
        <fullName evidence="3">Uncharacterized protein</fullName>
    </submittedName>
</protein>
<evidence type="ECO:0000313" key="3">
    <source>
        <dbReference type="WBParaSite" id="PSU_v2.g17926.t1"/>
    </source>
</evidence>
<feature type="compositionally biased region" description="Basic and acidic residues" evidence="1">
    <location>
        <begin position="50"/>
        <end position="60"/>
    </location>
</feature>
<evidence type="ECO:0000256" key="1">
    <source>
        <dbReference type="SAM" id="MobiDB-lite"/>
    </source>
</evidence>
<accession>A0A914YKS4</accession>
<sequence>MPWFDKVLQKDSKSVEEKIGNRMKALNEKTLQKEKNEEFKKKISSQMNAIERKTTSTKRDECNANRRRRLAESGKYNLINKYLLFLQN</sequence>
<dbReference type="AlphaFoldDB" id="A0A914YKS4"/>
<proteinExistence type="predicted"/>
<feature type="region of interest" description="Disordered" evidence="1">
    <location>
        <begin position="38"/>
        <end position="60"/>
    </location>
</feature>
<evidence type="ECO:0000313" key="2">
    <source>
        <dbReference type="Proteomes" id="UP000887577"/>
    </source>
</evidence>
<keyword evidence="2" id="KW-1185">Reference proteome</keyword>
<reference evidence="3" key="1">
    <citation type="submission" date="2022-11" db="UniProtKB">
        <authorList>
            <consortium name="WormBaseParasite"/>
        </authorList>
    </citation>
    <scope>IDENTIFICATION</scope>
</reference>
<dbReference type="WBParaSite" id="PSU_v2.g17926.t1">
    <property type="protein sequence ID" value="PSU_v2.g17926.t1"/>
    <property type="gene ID" value="PSU_v2.g17926"/>
</dbReference>
<organism evidence="2 3">
    <name type="scientific">Panagrolaimus superbus</name>
    <dbReference type="NCBI Taxonomy" id="310955"/>
    <lineage>
        <taxon>Eukaryota</taxon>
        <taxon>Metazoa</taxon>
        <taxon>Ecdysozoa</taxon>
        <taxon>Nematoda</taxon>
        <taxon>Chromadorea</taxon>
        <taxon>Rhabditida</taxon>
        <taxon>Tylenchina</taxon>
        <taxon>Panagrolaimomorpha</taxon>
        <taxon>Panagrolaimoidea</taxon>
        <taxon>Panagrolaimidae</taxon>
        <taxon>Panagrolaimus</taxon>
    </lineage>
</organism>
<dbReference type="Proteomes" id="UP000887577">
    <property type="component" value="Unplaced"/>
</dbReference>